<gene>
    <name evidence="2" type="ORF">CDCA_CDCA01G0210</name>
</gene>
<comment type="caution">
    <text evidence="2">The sequence shown here is derived from an EMBL/GenBank/DDBJ whole genome shotgun (WGS) entry which is preliminary data.</text>
</comment>
<keyword evidence="3" id="KW-1185">Reference proteome</keyword>
<reference evidence="2 3" key="1">
    <citation type="submission" date="2022-07" db="EMBL/GenBank/DDBJ databases">
        <title>Genome-wide signatures of adaptation to extreme environments.</title>
        <authorList>
            <person name="Cho C.H."/>
            <person name="Yoon H.S."/>
        </authorList>
    </citation>
    <scope>NUCLEOTIDE SEQUENCE [LARGE SCALE GENOMIC DNA]</scope>
    <source>
        <strain evidence="2 3">DBV 063 E5</strain>
    </source>
</reference>
<organism evidence="2 3">
    <name type="scientific">Cyanidium caldarium</name>
    <name type="common">Red alga</name>
    <dbReference type="NCBI Taxonomy" id="2771"/>
    <lineage>
        <taxon>Eukaryota</taxon>
        <taxon>Rhodophyta</taxon>
        <taxon>Bangiophyceae</taxon>
        <taxon>Cyanidiales</taxon>
        <taxon>Cyanidiaceae</taxon>
        <taxon>Cyanidium</taxon>
    </lineage>
</organism>
<proteinExistence type="predicted"/>
<dbReference type="AlphaFoldDB" id="A0AAV9IPE6"/>
<feature type="domain" description="Beta-carotene isomerase D27-like C-terminal" evidence="1">
    <location>
        <begin position="257"/>
        <end position="322"/>
    </location>
</feature>
<evidence type="ECO:0000259" key="1">
    <source>
        <dbReference type="Pfam" id="PF13225"/>
    </source>
</evidence>
<accession>A0AAV9IPE6</accession>
<dbReference type="Proteomes" id="UP001301350">
    <property type="component" value="Unassembled WGS sequence"/>
</dbReference>
<dbReference type="PANTHER" id="PTHR33591">
    <property type="entry name" value="BETA-CAROTENE ISOMERASE D27"/>
    <property type="match status" value="1"/>
</dbReference>
<dbReference type="InterPro" id="IPR038938">
    <property type="entry name" value="D27-like"/>
</dbReference>
<name>A0AAV9IPE6_CYACA</name>
<dbReference type="PROSITE" id="PS51257">
    <property type="entry name" value="PROKAR_LIPOPROTEIN"/>
    <property type="match status" value="1"/>
</dbReference>
<evidence type="ECO:0000313" key="3">
    <source>
        <dbReference type="Proteomes" id="UP001301350"/>
    </source>
</evidence>
<dbReference type="GO" id="GO:0005506">
    <property type="term" value="F:iron ion binding"/>
    <property type="evidence" value="ECO:0007669"/>
    <property type="project" value="InterPro"/>
</dbReference>
<protein>
    <recommendedName>
        <fullName evidence="1">Beta-carotene isomerase D27-like C-terminal domain-containing protein</fullName>
    </recommendedName>
</protein>
<dbReference type="InterPro" id="IPR025114">
    <property type="entry name" value="D27-like_C"/>
</dbReference>
<dbReference type="Pfam" id="PF13225">
    <property type="entry name" value="D27-like_C"/>
    <property type="match status" value="1"/>
</dbReference>
<dbReference type="EMBL" id="JANCYW010000001">
    <property type="protein sequence ID" value="KAK4534185.1"/>
    <property type="molecule type" value="Genomic_DNA"/>
</dbReference>
<sequence>MTADAPKACGALGSPPHSFTACPLSWVQTGAATRRAHSFTSGERSTGCRLHPSVILGRQRRSRAQLPVIHSSASTADEPIEYHDGLMARLFITAFRTCMHKELRRLDSTHRPAHPLTGYDGLLQDCRDLFRLCMAEAPTESDGLVKGAPSTRALRVGEPSCCPRASPQATGAAAVRRAIGNVLSYLSGAPVGPAIFRWLIAGFPSMETAAAANAHVTPLFFSWLVGANQAFAPDDPDEEHRPADDRGETSVGDRIAFKRRTGVRIERCRFLEQSGCKAMCTHLCQQPVQTFFTEQLGLPLRMTPDFETKRCEMVFGVPPVPPAEDVAADPCGPCMPHCPVASNRTA</sequence>
<dbReference type="PANTHER" id="PTHR33591:SF2">
    <property type="entry name" value="BETA-CAROTENE ISOMERASE D27"/>
    <property type="match status" value="1"/>
</dbReference>
<evidence type="ECO:0000313" key="2">
    <source>
        <dbReference type="EMBL" id="KAK4534185.1"/>
    </source>
</evidence>